<gene>
    <name evidence="2" type="ORF">Tco_0728187</name>
</gene>
<evidence type="ECO:0000259" key="1">
    <source>
        <dbReference type="Pfam" id="PF14244"/>
    </source>
</evidence>
<organism evidence="2 3">
    <name type="scientific">Tanacetum coccineum</name>
    <dbReference type="NCBI Taxonomy" id="301880"/>
    <lineage>
        <taxon>Eukaryota</taxon>
        <taxon>Viridiplantae</taxon>
        <taxon>Streptophyta</taxon>
        <taxon>Embryophyta</taxon>
        <taxon>Tracheophyta</taxon>
        <taxon>Spermatophyta</taxon>
        <taxon>Magnoliopsida</taxon>
        <taxon>eudicotyledons</taxon>
        <taxon>Gunneridae</taxon>
        <taxon>Pentapetalae</taxon>
        <taxon>asterids</taxon>
        <taxon>campanulids</taxon>
        <taxon>Asterales</taxon>
        <taxon>Asteraceae</taxon>
        <taxon>Asteroideae</taxon>
        <taxon>Anthemideae</taxon>
        <taxon>Anthemidinae</taxon>
        <taxon>Tanacetum</taxon>
    </lineage>
</organism>
<evidence type="ECO:0000313" key="3">
    <source>
        <dbReference type="Proteomes" id="UP001151760"/>
    </source>
</evidence>
<reference evidence="2" key="1">
    <citation type="journal article" date="2022" name="Int. J. Mol. Sci.">
        <title>Draft Genome of Tanacetum Coccineum: Genomic Comparison of Closely Related Tanacetum-Family Plants.</title>
        <authorList>
            <person name="Yamashiro T."/>
            <person name="Shiraishi A."/>
            <person name="Nakayama K."/>
            <person name="Satake H."/>
        </authorList>
    </citation>
    <scope>NUCLEOTIDE SEQUENCE</scope>
</reference>
<dbReference type="PANTHER" id="PTHR37610:SF78">
    <property type="entry name" value="GAG-POLYPEPTIDE OF LTR COPIA-TYPE-RELATED"/>
    <property type="match status" value="1"/>
</dbReference>
<sequence length="103" mass="11230">MLVHVYTDDDEIVPDVPTLISTLDVSDPLHLHPNDSVALTVVSVKLKGTENYQVWSCAMLLALEGKNKIGFIDDSIAAISAFPYATHPPTLHPTHTPPPHQPL</sequence>
<name>A0ABQ4YLG7_9ASTR</name>
<dbReference type="Pfam" id="PF14244">
    <property type="entry name" value="Retrotran_gag_3"/>
    <property type="match status" value="1"/>
</dbReference>
<evidence type="ECO:0000313" key="2">
    <source>
        <dbReference type="EMBL" id="GJS78306.1"/>
    </source>
</evidence>
<dbReference type="PANTHER" id="PTHR37610">
    <property type="entry name" value="CCHC-TYPE DOMAIN-CONTAINING PROTEIN"/>
    <property type="match status" value="1"/>
</dbReference>
<proteinExistence type="predicted"/>
<comment type="caution">
    <text evidence="2">The sequence shown here is derived from an EMBL/GenBank/DDBJ whole genome shotgun (WGS) entry which is preliminary data.</text>
</comment>
<dbReference type="InterPro" id="IPR029472">
    <property type="entry name" value="Copia-like_N"/>
</dbReference>
<protein>
    <submittedName>
        <fullName evidence="2">Ribonuclease H-like domain-containing protein</fullName>
    </submittedName>
</protein>
<accession>A0ABQ4YLG7</accession>
<reference evidence="2" key="2">
    <citation type="submission" date="2022-01" db="EMBL/GenBank/DDBJ databases">
        <authorList>
            <person name="Yamashiro T."/>
            <person name="Shiraishi A."/>
            <person name="Satake H."/>
            <person name="Nakayama K."/>
        </authorList>
    </citation>
    <scope>NUCLEOTIDE SEQUENCE</scope>
</reference>
<dbReference type="Proteomes" id="UP001151760">
    <property type="component" value="Unassembled WGS sequence"/>
</dbReference>
<dbReference type="EMBL" id="BQNB010010515">
    <property type="protein sequence ID" value="GJS78306.1"/>
    <property type="molecule type" value="Genomic_DNA"/>
</dbReference>
<keyword evidence="3" id="KW-1185">Reference proteome</keyword>
<feature type="domain" description="Retrotransposon Copia-like N-terminal" evidence="1">
    <location>
        <begin position="32"/>
        <end position="76"/>
    </location>
</feature>